<dbReference type="GO" id="GO:0015385">
    <property type="term" value="F:sodium:proton antiporter activity"/>
    <property type="evidence" value="ECO:0007669"/>
    <property type="project" value="InterPro"/>
</dbReference>
<feature type="compositionally biased region" description="Polar residues" evidence="3">
    <location>
        <begin position="788"/>
        <end position="804"/>
    </location>
</feature>
<feature type="compositionally biased region" description="Low complexity" evidence="3">
    <location>
        <begin position="1143"/>
        <end position="1156"/>
    </location>
</feature>
<feature type="compositionally biased region" description="Polar residues" evidence="3">
    <location>
        <begin position="2295"/>
        <end position="2307"/>
    </location>
</feature>
<keyword evidence="4" id="KW-0812">Transmembrane</keyword>
<keyword evidence="1" id="KW-0813">Transport</keyword>
<feature type="transmembrane region" description="Helical" evidence="4">
    <location>
        <begin position="452"/>
        <end position="477"/>
    </location>
</feature>
<dbReference type="GO" id="GO:0051453">
    <property type="term" value="P:regulation of intracellular pH"/>
    <property type="evidence" value="ECO:0007669"/>
    <property type="project" value="TreeGrafter"/>
</dbReference>
<dbReference type="OrthoDB" id="441412at2759"/>
<feature type="compositionally biased region" description="Polar residues" evidence="3">
    <location>
        <begin position="623"/>
        <end position="632"/>
    </location>
</feature>
<dbReference type="GO" id="GO:0015386">
    <property type="term" value="F:potassium:proton antiporter activity"/>
    <property type="evidence" value="ECO:0007669"/>
    <property type="project" value="TreeGrafter"/>
</dbReference>
<feature type="transmembrane region" description="Helical" evidence="4">
    <location>
        <begin position="411"/>
        <end position="440"/>
    </location>
</feature>
<feature type="compositionally biased region" description="Low complexity" evidence="3">
    <location>
        <begin position="722"/>
        <end position="740"/>
    </location>
</feature>
<feature type="region of interest" description="Disordered" evidence="3">
    <location>
        <begin position="1121"/>
        <end position="1160"/>
    </location>
</feature>
<feature type="compositionally biased region" description="Polar residues" evidence="3">
    <location>
        <begin position="1912"/>
        <end position="1931"/>
    </location>
</feature>
<keyword evidence="2" id="KW-0406">Ion transport</keyword>
<evidence type="ECO:0000313" key="5">
    <source>
        <dbReference type="EMBL" id="KAI3423997.1"/>
    </source>
</evidence>
<feature type="compositionally biased region" description="Gly residues" evidence="3">
    <location>
        <begin position="2262"/>
        <end position="2273"/>
    </location>
</feature>
<organism evidence="5 6">
    <name type="scientific">Chlorella vulgaris</name>
    <name type="common">Green alga</name>
    <dbReference type="NCBI Taxonomy" id="3077"/>
    <lineage>
        <taxon>Eukaryota</taxon>
        <taxon>Viridiplantae</taxon>
        <taxon>Chlorophyta</taxon>
        <taxon>core chlorophytes</taxon>
        <taxon>Trebouxiophyceae</taxon>
        <taxon>Chlorellales</taxon>
        <taxon>Chlorellaceae</taxon>
        <taxon>Chlorella clade</taxon>
        <taxon>Chlorella</taxon>
    </lineage>
</organism>
<feature type="transmembrane region" description="Helical" evidence="4">
    <location>
        <begin position="320"/>
        <end position="353"/>
    </location>
</feature>
<feature type="transmembrane region" description="Helical" evidence="4">
    <location>
        <begin position="498"/>
        <end position="524"/>
    </location>
</feature>
<feature type="compositionally biased region" description="Low complexity" evidence="3">
    <location>
        <begin position="865"/>
        <end position="889"/>
    </location>
</feature>
<dbReference type="PANTHER" id="PTHR10110:SF197">
    <property type="entry name" value="SODIUM_HYDROGEN EXCHANGER"/>
    <property type="match status" value="1"/>
</dbReference>
<feature type="compositionally biased region" description="Low complexity" evidence="3">
    <location>
        <begin position="1045"/>
        <end position="1066"/>
    </location>
</feature>
<keyword evidence="4" id="KW-1133">Transmembrane helix</keyword>
<feature type="region of interest" description="Disordered" evidence="3">
    <location>
        <begin position="863"/>
        <end position="897"/>
    </location>
</feature>
<keyword evidence="4" id="KW-0472">Membrane</keyword>
<dbReference type="Proteomes" id="UP001055712">
    <property type="component" value="Unassembled WGS sequence"/>
</dbReference>
<reference evidence="5" key="2">
    <citation type="submission" date="2020-11" db="EMBL/GenBank/DDBJ databases">
        <authorList>
            <person name="Cecchin M."/>
            <person name="Marcolungo L."/>
            <person name="Rossato M."/>
            <person name="Girolomoni L."/>
            <person name="Cosentino E."/>
            <person name="Cuine S."/>
            <person name="Li-Beisson Y."/>
            <person name="Delledonne M."/>
            <person name="Ballottari M."/>
        </authorList>
    </citation>
    <scope>NUCLEOTIDE SEQUENCE</scope>
    <source>
        <strain evidence="5">211/11P</strain>
        <tissue evidence="5">Whole cell</tissue>
    </source>
</reference>
<evidence type="ECO:0000256" key="2">
    <source>
        <dbReference type="ARBA" id="ARBA00023065"/>
    </source>
</evidence>
<feature type="compositionally biased region" description="Polar residues" evidence="3">
    <location>
        <begin position="1751"/>
        <end position="1765"/>
    </location>
</feature>
<feature type="region of interest" description="Disordered" evidence="3">
    <location>
        <begin position="2040"/>
        <end position="2080"/>
    </location>
</feature>
<dbReference type="InterPro" id="IPR018422">
    <property type="entry name" value="Cation/H_exchanger_CPA1"/>
</dbReference>
<feature type="compositionally biased region" description="Polar residues" evidence="3">
    <location>
        <begin position="2042"/>
        <end position="2056"/>
    </location>
</feature>
<dbReference type="GO" id="GO:0005886">
    <property type="term" value="C:plasma membrane"/>
    <property type="evidence" value="ECO:0007669"/>
    <property type="project" value="TreeGrafter"/>
</dbReference>
<comment type="caution">
    <text evidence="5">The sequence shown here is derived from an EMBL/GenBank/DDBJ whole genome shotgun (WGS) entry which is preliminary data.</text>
</comment>
<dbReference type="GO" id="GO:0098719">
    <property type="term" value="P:sodium ion import across plasma membrane"/>
    <property type="evidence" value="ECO:0007669"/>
    <property type="project" value="TreeGrafter"/>
</dbReference>
<accession>A0A9D4YSL6</accession>
<feature type="transmembrane region" description="Helical" evidence="4">
    <location>
        <begin position="373"/>
        <end position="399"/>
    </location>
</feature>
<dbReference type="PANTHER" id="PTHR10110">
    <property type="entry name" value="SODIUM/HYDROGEN EXCHANGER"/>
    <property type="match status" value="1"/>
</dbReference>
<proteinExistence type="predicted"/>
<sequence length="2307" mass="243154">MAEYLDVSYAGYTADQCLALTPPNAQVACSAQLLNVTDPPSIYSWDEYAFLWEGVTCMLSNVTYTNRVDIPDNFNWCTVPLKGSDAFLFASLALIFAGCLFGKLAVVWVLIAGGALGAVNNYANLLQVSNSISIWLGISPPDLFFYAFIPPLAVDSAIRLDFFLFSKLWMHVLLLAFVMVILSAAVLTPFILFVLGFASRGFTWVHGALFAAMIASTDALAATAILKAGGGPDKLVALMEAEALLNDASAITLFEVFLKILMDHPGDTPMPSVWSAIPGVITDTLRLAAIGAGVGLGMSIATGYLLRWLRWRGARASIEFTIVLAVSYLSFYVANSPAMGSGVIAVVVFGLWGNYTSKWGMLASTEDSGAFDAFWETLSFASNGLVFFWTGIASVNFFIRSVNILGGNAWSYGAVPLIFIFMLFVRTGCLALFNISVFAWIRERLGWTEVVFTGWCGLRGSVSLIMIADFISNTALLQGDTTNPDDPSRERDRVNSDISVWTASFVLLTLVINAPSIGLMLRWLKLDRITPEKQAMRAKAKRALMRFTGAAIGSLREDDEQFLQGANWQAVGRYVDVSDELKKFDPPLPPAQASAISSAASPGSKQRLPGGETDAKGGKATLSRKSVGQSVSEALRVPLSPFMSTQRDGDTSDGGAETDASRRSGGRFRNVFRPSTAHAQLGQTSEETRERAGRSRQRRQRDAAGRPFTSGAGFDSDKESSSSDAGESDSSGYRSNASSNAGGGKAGAPAGTISHGAALHALFDDSDSDALEGLVEECPFIQAKQPRLATQQPPSSMAEQQEQVPTADARASKGSDIEMGLHPTAAAVEASAGAAAEAGAAAATGVLATAKAPVAAAGGLTGQQAPPAGGSSAGWAPAGAPAPASPAAADGDQEQSAEGLAFIRQWQQSQRQRRPALGSIFGAAESDATNAGLQRGGGGSADDLYYSSMPATAGRQMALQLQQELQAGINRPPAAEGPAAVTEPRVSLAGGTSAAAAGVPASEDQTFGYYSSVPAAVGRQMALQLKQEQLKQEQLKQEQLKQQEDQQAPPSAAAAATGSLQEATGQPGAGGGIEEAAADYYSSLPAAAGRTLQLQLQQQLATAKQQPTLPAEIEADSITIEPSKQPAAAPAAGRHVSARRLARQASPAQQLQQKQQRGWEEYHRTVTGAAGPSLAAELQRQLAHNRAATAAAGADGASLRTSSGVPGGLTRRSVDMPAARDTSWQHKPVRAARVLTRTSPGLTSINSMPPAVPADSEGIASGDPFGGPAAGVAPLSLPQAHSSAAPSSAGGGAKGVRVQAALARFSMAGSAGSPMHGASAYETAASVPTGSGNHFSAGVLREMRSRLIAGLKRYYHAKRLEGLLSVQGLRILEYACDYAAEHTVQPLSVWKLLEREVAGNQTTRIMARCLVLLARGWRSSPRWLQAVTSWPVKKVSGFLRRLLGQRMLVSCEVAVEYYLSMVHSPQIQWLQQADEAWPLQQEVEAEVDAAYKFIIDREIEAPDRFQAIQSYRAAMAVLRQQLTFVHELYESGMVDEGEKDDIEAPLDKRMRHLEITGPVWKPPRPRAVLRSLPFMQPLPEEMFRVILRAGSIKEQKMGVAFWSSSNLPAVSGLESGPGVYVVLSGVIRRLHQHLDGTVKEYFQGTGGVVGSLLALTGTRLPGNETAVAEGNTLGKGPTLFHVPQSAVFEVLQRKAAGSKPAAMLHLQLLRGAAAYVCESCESDVVHALHLHLLQLAVARMLRSRKGRPSRHINSLASRGAPTTASMPCVSTDPVLGQQQQQQQQRNALFCLQQKSVSGEFDLALRRHSALARGSSWQFQQQRKMGAASMLTQREEEELLPLHRQTSVGPGVRGIKGFGGHMADVMQQIAAQEFEQLEAREQHMGKVDESDEDDGSLASPNPSGSTGAGLGRSGNSSNDLQTTAAADGTTSGVFHPPLPARNGHAAAHDSQQFGVPEQAYSDTASVAAMKAASKSMRQSARAAERSAPQYAVEVLAEFRRGVTSGVLLRLPAGLAFRQTTHAVLLRGQLLAVGPPLAADDISPASSAQHPKEQLSNSRLDEAFSGGNGSKSPHRSSSTREVDWEAGLAKMAAAAACPAAPQLLPWLCNPRYRCNSGARLPAEQLWQAGRGGAQLLVCLTDAGEVPDGVEEAEASAAADAAPAAAAPDVELGRPSVEAHPLDLPSASSSQRGQGVEGAMRAAGESAVRSATQVASIAAAPAAAVPSGLRSLMPWQHRYSRGSTARTGSEAGAGALGTDTSIGAAGNGSDGSGSGAGSNAAQLADLRLPLDRLAGRRNNSSGRSFNGFAS</sequence>
<reference evidence="5" key="1">
    <citation type="journal article" date="2019" name="Plant J.">
        <title>Chlorella vulgaris genome assembly and annotation reveals the molecular basis for metabolic acclimation to high light conditions.</title>
        <authorList>
            <person name="Cecchin M."/>
            <person name="Marcolungo L."/>
            <person name="Rossato M."/>
            <person name="Girolomoni L."/>
            <person name="Cosentino E."/>
            <person name="Cuine S."/>
            <person name="Li-Beisson Y."/>
            <person name="Delledonne M."/>
            <person name="Ballottari M."/>
        </authorList>
    </citation>
    <scope>NUCLEOTIDE SEQUENCE</scope>
    <source>
        <strain evidence="5">211/11P</strain>
    </source>
</reference>
<dbReference type="Gene3D" id="6.10.140.1330">
    <property type="match status" value="1"/>
</dbReference>
<evidence type="ECO:0000313" key="6">
    <source>
        <dbReference type="Proteomes" id="UP001055712"/>
    </source>
</evidence>
<feature type="region of interest" description="Disordered" evidence="3">
    <location>
        <begin position="2288"/>
        <end position="2307"/>
    </location>
</feature>
<feature type="region of interest" description="Disordered" evidence="3">
    <location>
        <begin position="1189"/>
        <end position="1225"/>
    </location>
</feature>
<feature type="transmembrane region" description="Helical" evidence="4">
    <location>
        <begin position="132"/>
        <end position="149"/>
    </location>
</feature>
<feature type="compositionally biased region" description="Low complexity" evidence="3">
    <location>
        <begin position="591"/>
        <end position="604"/>
    </location>
</feature>
<feature type="region of interest" description="Disordered" evidence="3">
    <location>
        <begin position="2173"/>
        <end position="2201"/>
    </location>
</feature>
<protein>
    <submittedName>
        <fullName evidence="5">Uncharacterized protein</fullName>
    </submittedName>
</protein>
<feature type="transmembrane region" description="Helical" evidence="4">
    <location>
        <begin position="86"/>
        <end position="111"/>
    </location>
</feature>
<feature type="region of interest" description="Disordered" evidence="3">
    <location>
        <begin position="1746"/>
        <end position="1766"/>
    </location>
</feature>
<evidence type="ECO:0000256" key="3">
    <source>
        <dbReference type="SAM" id="MobiDB-lite"/>
    </source>
</evidence>
<feature type="region of interest" description="Disordered" evidence="3">
    <location>
        <begin position="585"/>
        <end position="748"/>
    </location>
</feature>
<evidence type="ECO:0000256" key="1">
    <source>
        <dbReference type="ARBA" id="ARBA00022448"/>
    </source>
</evidence>
<feature type="transmembrane region" description="Helical" evidence="4">
    <location>
        <begin position="207"/>
        <end position="226"/>
    </location>
</feature>
<feature type="compositionally biased region" description="Basic and acidic residues" evidence="3">
    <location>
        <begin position="1035"/>
        <end position="1044"/>
    </location>
</feature>
<evidence type="ECO:0000256" key="4">
    <source>
        <dbReference type="SAM" id="Phobius"/>
    </source>
</evidence>
<dbReference type="EMBL" id="SIDB01000014">
    <property type="protein sequence ID" value="KAI3423997.1"/>
    <property type="molecule type" value="Genomic_DNA"/>
</dbReference>
<feature type="transmembrane region" description="Helical" evidence="4">
    <location>
        <begin position="287"/>
        <end position="308"/>
    </location>
</feature>
<keyword evidence="6" id="KW-1185">Reference proteome</keyword>
<feature type="region of interest" description="Disordered" evidence="3">
    <location>
        <begin position="2237"/>
        <end position="2277"/>
    </location>
</feature>
<gene>
    <name evidence="5" type="ORF">D9Q98_009830</name>
</gene>
<feature type="region of interest" description="Disordered" evidence="3">
    <location>
        <begin position="1035"/>
        <end position="1071"/>
    </location>
</feature>
<feature type="region of interest" description="Disordered" evidence="3">
    <location>
        <begin position="1881"/>
        <end position="1949"/>
    </location>
</feature>
<feature type="region of interest" description="Disordered" evidence="3">
    <location>
        <begin position="786"/>
        <end position="811"/>
    </location>
</feature>
<feature type="transmembrane region" description="Helical" evidence="4">
    <location>
        <begin position="169"/>
        <end position="195"/>
    </location>
</feature>
<name>A0A9D4YSL6_CHLVU</name>